<comment type="caution">
    <text evidence="3">The sequence shown here is derived from an EMBL/GenBank/DDBJ whole genome shotgun (WGS) entry which is preliminary data.</text>
</comment>
<gene>
    <name evidence="3" type="ORF">KFL01_14470</name>
</gene>
<reference evidence="3 4" key="1">
    <citation type="submission" date="2019-07" db="EMBL/GenBank/DDBJ databases">
        <title>Whole genome shotgun sequence of Kocuria flava NBRC 107626.</title>
        <authorList>
            <person name="Hosoyama A."/>
            <person name="Uohara A."/>
            <person name="Ohji S."/>
            <person name="Ichikawa N."/>
        </authorList>
    </citation>
    <scope>NUCLEOTIDE SEQUENCE [LARGE SCALE GENOMIC DNA]</scope>
    <source>
        <strain evidence="3 4">NBRC 107626</strain>
    </source>
</reference>
<evidence type="ECO:0000259" key="2">
    <source>
        <dbReference type="Pfam" id="PF03372"/>
    </source>
</evidence>
<dbReference type="SUPFAM" id="SSF56219">
    <property type="entry name" value="DNase I-like"/>
    <property type="match status" value="1"/>
</dbReference>
<dbReference type="RefSeq" id="WP_261766165.1">
    <property type="nucleotide sequence ID" value="NZ_BJZR01000032.1"/>
</dbReference>
<proteinExistence type="predicted"/>
<feature type="compositionally biased region" description="Low complexity" evidence="1">
    <location>
        <begin position="7"/>
        <end position="25"/>
    </location>
</feature>
<accession>A0ABQ0X3J5</accession>
<evidence type="ECO:0000313" key="4">
    <source>
        <dbReference type="Proteomes" id="UP000321155"/>
    </source>
</evidence>
<keyword evidence="4" id="KW-1185">Reference proteome</keyword>
<feature type="domain" description="Endonuclease/exonuclease/phosphatase" evidence="2">
    <location>
        <begin position="99"/>
        <end position="347"/>
    </location>
</feature>
<organism evidence="3 4">
    <name type="scientific">Kocuria flava</name>
    <dbReference type="NCBI Taxonomy" id="446860"/>
    <lineage>
        <taxon>Bacteria</taxon>
        <taxon>Bacillati</taxon>
        <taxon>Actinomycetota</taxon>
        <taxon>Actinomycetes</taxon>
        <taxon>Micrococcales</taxon>
        <taxon>Micrococcaceae</taxon>
        <taxon>Kocuria</taxon>
    </lineage>
</organism>
<name>A0ABQ0X3J5_9MICC</name>
<feature type="region of interest" description="Disordered" evidence="1">
    <location>
        <begin position="1"/>
        <end position="61"/>
    </location>
</feature>
<evidence type="ECO:0000256" key="1">
    <source>
        <dbReference type="SAM" id="MobiDB-lite"/>
    </source>
</evidence>
<dbReference type="Gene3D" id="3.60.10.10">
    <property type="entry name" value="Endonuclease/exonuclease/phosphatase"/>
    <property type="match status" value="1"/>
</dbReference>
<dbReference type="Pfam" id="PF03372">
    <property type="entry name" value="Exo_endo_phos"/>
    <property type="match status" value="1"/>
</dbReference>
<evidence type="ECO:0000313" key="3">
    <source>
        <dbReference type="EMBL" id="GEO92141.1"/>
    </source>
</evidence>
<dbReference type="Proteomes" id="UP000321155">
    <property type="component" value="Unassembled WGS sequence"/>
</dbReference>
<protein>
    <recommendedName>
        <fullName evidence="2">Endonuclease/exonuclease/phosphatase domain-containing protein</fullName>
    </recommendedName>
</protein>
<dbReference type="EMBL" id="BJZR01000032">
    <property type="protein sequence ID" value="GEO92141.1"/>
    <property type="molecule type" value="Genomic_DNA"/>
</dbReference>
<dbReference type="InterPro" id="IPR036691">
    <property type="entry name" value="Endo/exonu/phosph_ase_sf"/>
</dbReference>
<sequence>MPEHRAPAAQPVPADDPDPGAGSSPAAPPPFAPRKTVFGTAGPPWGQPTARPTPGAAMPPETVLLDRPAAGAPAPAPAAPAGTAGPLLGPAAAPELHVMSYNIRFHHRATAPGDPDHWPARAPLLARLLRQEQPTLLGVQEALFHQLPVLRRALPEGYDMIGYGRAGGSKGEYSPVLYDARRLDLAEWDQFWLSDTPELIGSATWGNDVPRIVVWGRFLDRATGAELVLVNTHLDHHSEPARDAAAAAVAELVTGFPPGTPVLVTGDFNAVAGASGPWTRLVDSGLLVDTWAAARQRLTPAWGTFPGYLDPVEDGPRIDWVLADPGVQVLAGAVNPARFGGRWPSDHAPVQALVRLDPA</sequence>
<dbReference type="InterPro" id="IPR005135">
    <property type="entry name" value="Endo/exonuclease/phosphatase"/>
</dbReference>
<dbReference type="CDD" id="cd09083">
    <property type="entry name" value="EEP-1"/>
    <property type="match status" value="1"/>
</dbReference>